<dbReference type="PANTHER" id="PTHR43197:SF1">
    <property type="entry name" value="UTP--GLUCOSE-1-PHOSPHATE URIDYLYLTRANSFERASE"/>
    <property type="match status" value="1"/>
</dbReference>
<evidence type="ECO:0000256" key="5">
    <source>
        <dbReference type="ARBA" id="ARBA00048128"/>
    </source>
</evidence>
<evidence type="ECO:0000256" key="1">
    <source>
        <dbReference type="ARBA" id="ARBA00006890"/>
    </source>
</evidence>
<dbReference type="InterPro" id="IPR029044">
    <property type="entry name" value="Nucleotide-diphossugar_trans"/>
</dbReference>
<evidence type="ECO:0000256" key="2">
    <source>
        <dbReference type="ARBA" id="ARBA00012415"/>
    </source>
</evidence>
<gene>
    <name evidence="7" type="ORF">V8247_03370</name>
</gene>
<sequence length="275" mass="29774">MSHFKKAVIAAGGAGTRFLPITKSVPKEMLPLAAKPVVQYAVEEITASGIKDITFVIAHGKESVVDYFSPDPGLETLLVARGDASSLRQVRGLSRMAHFSRVYQSAPLGLGHAAGLAAETVGDEPFALVLPDDVIDAKEPVLKQMLEVYKRHPGNILLVEKCRPEDTGHYGIIDAETTAPGVYRVKGLVEKPRPQDAPSNLAIVGRYLLMPQIFEALSRVKPGKGGEIQLTDAIQLLLEDQPVFACEFEGTRYDTGTPEGWLAANNAWADKLKPH</sequence>
<dbReference type="Proteomes" id="UP001375370">
    <property type="component" value="Chromosome"/>
</dbReference>
<dbReference type="SUPFAM" id="SSF53448">
    <property type="entry name" value="Nucleotide-diphospho-sugar transferases"/>
    <property type="match status" value="1"/>
</dbReference>
<evidence type="ECO:0000256" key="4">
    <source>
        <dbReference type="ARBA" id="ARBA00022695"/>
    </source>
</evidence>
<dbReference type="Gene3D" id="3.90.550.10">
    <property type="entry name" value="Spore Coat Polysaccharide Biosynthesis Protein SpsA, Chain A"/>
    <property type="match status" value="1"/>
</dbReference>
<comment type="similarity">
    <text evidence="1">Belongs to the UDPGP type 2 family.</text>
</comment>
<evidence type="ECO:0000313" key="8">
    <source>
        <dbReference type="Proteomes" id="UP001375370"/>
    </source>
</evidence>
<organism evidence="7 8">
    <name type="scientific">Candidatus Dehalogenimonas loeffleri</name>
    <dbReference type="NCBI Taxonomy" id="3127115"/>
    <lineage>
        <taxon>Bacteria</taxon>
        <taxon>Bacillati</taxon>
        <taxon>Chloroflexota</taxon>
        <taxon>Dehalococcoidia</taxon>
        <taxon>Dehalococcoidales</taxon>
        <taxon>Dehalococcoidaceae</taxon>
        <taxon>Dehalogenimonas</taxon>
    </lineage>
</organism>
<dbReference type="InterPro" id="IPR005771">
    <property type="entry name" value="GalU_uridylyltTrfase_bac/arc"/>
</dbReference>
<evidence type="ECO:0000256" key="3">
    <source>
        <dbReference type="ARBA" id="ARBA00022679"/>
    </source>
</evidence>
<keyword evidence="3" id="KW-0808">Transferase</keyword>
<protein>
    <recommendedName>
        <fullName evidence="2">UTP--glucose-1-phosphate uridylyltransferase</fullName>
        <ecNumber evidence="2">2.7.7.9</ecNumber>
    </recommendedName>
</protein>
<dbReference type="EMBL" id="CP146612">
    <property type="protein sequence ID" value="WWX26016.1"/>
    <property type="molecule type" value="Genomic_DNA"/>
</dbReference>
<dbReference type="GO" id="GO:0016779">
    <property type="term" value="F:nucleotidyltransferase activity"/>
    <property type="evidence" value="ECO:0007669"/>
    <property type="project" value="UniProtKB-KW"/>
</dbReference>
<evidence type="ECO:0000313" key="7">
    <source>
        <dbReference type="EMBL" id="WWX26016.1"/>
    </source>
</evidence>
<proteinExistence type="inferred from homology"/>
<dbReference type="CDD" id="cd02541">
    <property type="entry name" value="UGPase_prokaryotic"/>
    <property type="match status" value="1"/>
</dbReference>
<name>A0ABZ2J5H8_9CHLR</name>
<accession>A0ABZ2J5H8</accession>
<reference evidence="7 8" key="1">
    <citation type="submission" date="2024-03" db="EMBL/GenBank/DDBJ databases">
        <title>A Dehalogenimonas Isolated from Estuarine Sediments Dihaloeliminates Chlorinated Alkanes.</title>
        <authorList>
            <person name="Yang Y."/>
            <person name="Wang H."/>
        </authorList>
    </citation>
    <scope>NUCLEOTIDE SEQUENCE [LARGE SCALE GENOMIC DNA]</scope>
    <source>
        <strain evidence="7 8">W</strain>
    </source>
</reference>
<dbReference type="InterPro" id="IPR005835">
    <property type="entry name" value="NTP_transferase_dom"/>
</dbReference>
<feature type="domain" description="Nucleotidyl transferase" evidence="6">
    <location>
        <begin position="6"/>
        <end position="269"/>
    </location>
</feature>
<dbReference type="PANTHER" id="PTHR43197">
    <property type="entry name" value="UTP--GLUCOSE-1-PHOSPHATE URIDYLYLTRANSFERASE"/>
    <property type="match status" value="1"/>
</dbReference>
<dbReference type="Pfam" id="PF00483">
    <property type="entry name" value="NTP_transferase"/>
    <property type="match status" value="1"/>
</dbReference>
<evidence type="ECO:0000259" key="6">
    <source>
        <dbReference type="Pfam" id="PF00483"/>
    </source>
</evidence>
<comment type="catalytic activity">
    <reaction evidence="5">
        <text>alpha-D-glucose 1-phosphate + UTP + H(+) = UDP-alpha-D-glucose + diphosphate</text>
        <dbReference type="Rhea" id="RHEA:19889"/>
        <dbReference type="ChEBI" id="CHEBI:15378"/>
        <dbReference type="ChEBI" id="CHEBI:33019"/>
        <dbReference type="ChEBI" id="CHEBI:46398"/>
        <dbReference type="ChEBI" id="CHEBI:58601"/>
        <dbReference type="ChEBI" id="CHEBI:58885"/>
        <dbReference type="EC" id="2.7.7.9"/>
    </reaction>
</comment>
<keyword evidence="8" id="KW-1185">Reference proteome</keyword>
<dbReference type="RefSeq" id="WP_338738760.1">
    <property type="nucleotide sequence ID" value="NZ_CP146612.1"/>
</dbReference>
<dbReference type="EC" id="2.7.7.9" evidence="2"/>
<keyword evidence="4 7" id="KW-0548">Nucleotidyltransferase</keyword>